<dbReference type="InterPro" id="IPR056579">
    <property type="entry name" value="Ufl1_N"/>
</dbReference>
<dbReference type="AlphaFoldDB" id="A0A4Y2B2V1"/>
<gene>
    <name evidence="5" type="primary">ufl1</name>
    <name evidence="5" type="ORF">AVEN_89178_1</name>
</gene>
<dbReference type="GO" id="GO:0016874">
    <property type="term" value="F:ligase activity"/>
    <property type="evidence" value="ECO:0007669"/>
    <property type="project" value="UniProtKB-KW"/>
</dbReference>
<evidence type="ECO:0000256" key="2">
    <source>
        <dbReference type="ARBA" id="ARBA00014160"/>
    </source>
</evidence>
<dbReference type="GO" id="GO:1990592">
    <property type="term" value="P:protein K69-linked ufmylation"/>
    <property type="evidence" value="ECO:0007669"/>
    <property type="project" value="TreeGrafter"/>
</dbReference>
<dbReference type="GO" id="GO:0032434">
    <property type="term" value="P:regulation of proteasomal ubiquitin-dependent protein catabolic process"/>
    <property type="evidence" value="ECO:0007669"/>
    <property type="project" value="TreeGrafter"/>
</dbReference>
<evidence type="ECO:0000313" key="6">
    <source>
        <dbReference type="Proteomes" id="UP000499080"/>
    </source>
</evidence>
<protein>
    <recommendedName>
        <fullName evidence="2">E3 UFM1-protein ligase 1 homolog</fullName>
    </recommendedName>
    <alternativeName>
        <fullName evidence="3">E3 UFM1-protein transferase 1 homolog</fullName>
    </alternativeName>
</protein>
<evidence type="ECO:0000259" key="4">
    <source>
        <dbReference type="Pfam" id="PF09743"/>
    </source>
</evidence>
<reference evidence="5 6" key="1">
    <citation type="journal article" date="2019" name="Sci. Rep.">
        <title>Orb-weaving spider Araneus ventricosus genome elucidates the spidroin gene catalogue.</title>
        <authorList>
            <person name="Kono N."/>
            <person name="Nakamura H."/>
            <person name="Ohtoshi R."/>
            <person name="Moran D.A.P."/>
            <person name="Shinohara A."/>
            <person name="Yoshida Y."/>
            <person name="Fujiwara M."/>
            <person name="Mori M."/>
            <person name="Tomita M."/>
            <person name="Arakawa K."/>
        </authorList>
    </citation>
    <scope>NUCLEOTIDE SEQUENCE [LARGE SCALE GENOMIC DNA]</scope>
</reference>
<comment type="caution">
    <text evidence="5">The sequence shown here is derived from an EMBL/GenBank/DDBJ whole genome shotgun (WGS) entry which is preliminary data.</text>
</comment>
<dbReference type="GO" id="GO:0005789">
    <property type="term" value="C:endoplasmic reticulum membrane"/>
    <property type="evidence" value="ECO:0007669"/>
    <property type="project" value="TreeGrafter"/>
</dbReference>
<sequence length="156" mass="17685">MSAAWDEVKRLAADFQRAQLSSTVQRLSERNCIEIVKKLIESKLIDVIFTTDGKEYLTPARLLKEIRDELYVHGGRINLVDLAQIIGVDFNHVEAKASEFLNSEPNTCMVLGQLITIDYLDHLAEEVNEKLHQSGEINVAEITKLYDLPGDFLEQV</sequence>
<comment type="function">
    <text evidence="1">E3 UFM1-protein ligase that mediates ufmylation of target proteins.</text>
</comment>
<evidence type="ECO:0000256" key="1">
    <source>
        <dbReference type="ARBA" id="ARBA00003950"/>
    </source>
</evidence>
<organism evidence="5 6">
    <name type="scientific">Araneus ventricosus</name>
    <name type="common">Orbweaver spider</name>
    <name type="synonym">Epeira ventricosa</name>
    <dbReference type="NCBI Taxonomy" id="182803"/>
    <lineage>
        <taxon>Eukaryota</taxon>
        <taxon>Metazoa</taxon>
        <taxon>Ecdysozoa</taxon>
        <taxon>Arthropoda</taxon>
        <taxon>Chelicerata</taxon>
        <taxon>Arachnida</taxon>
        <taxon>Araneae</taxon>
        <taxon>Araneomorphae</taxon>
        <taxon>Entelegynae</taxon>
        <taxon>Araneoidea</taxon>
        <taxon>Araneidae</taxon>
        <taxon>Araneus</taxon>
    </lineage>
</organism>
<dbReference type="EMBL" id="BGPR01000046">
    <property type="protein sequence ID" value="GBL86157.1"/>
    <property type="molecule type" value="Genomic_DNA"/>
</dbReference>
<dbReference type="InterPro" id="IPR018611">
    <property type="entry name" value="Ufl1"/>
</dbReference>
<dbReference type="GO" id="GO:0034976">
    <property type="term" value="P:response to endoplasmic reticulum stress"/>
    <property type="evidence" value="ECO:0007669"/>
    <property type="project" value="TreeGrafter"/>
</dbReference>
<dbReference type="PANTHER" id="PTHR31057">
    <property type="entry name" value="E3 UFM1-PROTEIN LIGASE 1"/>
    <property type="match status" value="1"/>
</dbReference>
<dbReference type="GO" id="GO:0061666">
    <property type="term" value="F:UFM1 ligase activity"/>
    <property type="evidence" value="ECO:0007669"/>
    <property type="project" value="InterPro"/>
</dbReference>
<accession>A0A4Y2B2V1</accession>
<keyword evidence="6" id="KW-1185">Reference proteome</keyword>
<evidence type="ECO:0000313" key="5">
    <source>
        <dbReference type="EMBL" id="GBL86157.1"/>
    </source>
</evidence>
<name>A0A4Y2B2V1_ARAVE</name>
<proteinExistence type="predicted"/>
<dbReference type="Pfam" id="PF09743">
    <property type="entry name" value="E3_UFM1_ligase"/>
    <property type="match status" value="1"/>
</dbReference>
<dbReference type="Proteomes" id="UP000499080">
    <property type="component" value="Unassembled WGS sequence"/>
</dbReference>
<dbReference type="OrthoDB" id="10258297at2759"/>
<dbReference type="PANTHER" id="PTHR31057:SF0">
    <property type="entry name" value="E3 UFM1-PROTEIN LIGASE 1"/>
    <property type="match status" value="1"/>
</dbReference>
<keyword evidence="5" id="KW-0436">Ligase</keyword>
<evidence type="ECO:0000256" key="3">
    <source>
        <dbReference type="ARBA" id="ARBA00030452"/>
    </source>
</evidence>
<feature type="domain" description="E3 UFM1-protein ligase 1-like N-terminal" evidence="4">
    <location>
        <begin position="7"/>
        <end position="155"/>
    </location>
</feature>